<evidence type="ECO:0000256" key="1">
    <source>
        <dbReference type="SAM" id="MobiDB-lite"/>
    </source>
</evidence>
<evidence type="ECO:0000313" key="3">
    <source>
        <dbReference type="Proteomes" id="UP000800040"/>
    </source>
</evidence>
<feature type="compositionally biased region" description="Low complexity" evidence="1">
    <location>
        <begin position="197"/>
        <end position="218"/>
    </location>
</feature>
<dbReference type="EMBL" id="ML975450">
    <property type="protein sequence ID" value="KAF1829333.1"/>
    <property type="molecule type" value="Genomic_DNA"/>
</dbReference>
<dbReference type="OrthoDB" id="3934095at2759"/>
<organism evidence="2 3">
    <name type="scientific">Decorospora gaudefroyi</name>
    <dbReference type="NCBI Taxonomy" id="184978"/>
    <lineage>
        <taxon>Eukaryota</taxon>
        <taxon>Fungi</taxon>
        <taxon>Dikarya</taxon>
        <taxon>Ascomycota</taxon>
        <taxon>Pezizomycotina</taxon>
        <taxon>Dothideomycetes</taxon>
        <taxon>Pleosporomycetidae</taxon>
        <taxon>Pleosporales</taxon>
        <taxon>Pleosporineae</taxon>
        <taxon>Pleosporaceae</taxon>
        <taxon>Decorospora</taxon>
    </lineage>
</organism>
<reference evidence="2" key="1">
    <citation type="submission" date="2020-01" db="EMBL/GenBank/DDBJ databases">
        <authorList>
            <consortium name="DOE Joint Genome Institute"/>
            <person name="Haridas S."/>
            <person name="Albert R."/>
            <person name="Binder M."/>
            <person name="Bloem J."/>
            <person name="Labutti K."/>
            <person name="Salamov A."/>
            <person name="Andreopoulos B."/>
            <person name="Baker S.E."/>
            <person name="Barry K."/>
            <person name="Bills G."/>
            <person name="Bluhm B.H."/>
            <person name="Cannon C."/>
            <person name="Castanera R."/>
            <person name="Culley D.E."/>
            <person name="Daum C."/>
            <person name="Ezra D."/>
            <person name="Gonzalez J.B."/>
            <person name="Henrissat B."/>
            <person name="Kuo A."/>
            <person name="Liang C."/>
            <person name="Lipzen A."/>
            <person name="Lutzoni F."/>
            <person name="Magnuson J."/>
            <person name="Mondo S."/>
            <person name="Nolan M."/>
            <person name="Ohm R."/>
            <person name="Pangilinan J."/>
            <person name="Park H.-J."/>
            <person name="Ramirez L."/>
            <person name="Alfaro M."/>
            <person name="Sun H."/>
            <person name="Tritt A."/>
            <person name="Yoshinaga Y."/>
            <person name="Zwiers L.-H."/>
            <person name="Turgeon B.G."/>
            <person name="Goodwin S.B."/>
            <person name="Spatafora J.W."/>
            <person name="Crous P.W."/>
            <person name="Grigoriev I.V."/>
        </authorList>
    </citation>
    <scope>NUCLEOTIDE SEQUENCE</scope>
    <source>
        <strain evidence="2">P77</strain>
    </source>
</reference>
<feature type="region of interest" description="Disordered" evidence="1">
    <location>
        <begin position="265"/>
        <end position="287"/>
    </location>
</feature>
<evidence type="ECO:0000313" key="2">
    <source>
        <dbReference type="EMBL" id="KAF1829333.1"/>
    </source>
</evidence>
<feature type="region of interest" description="Disordered" evidence="1">
    <location>
        <begin position="161"/>
        <end position="249"/>
    </location>
</feature>
<keyword evidence="3" id="KW-1185">Reference proteome</keyword>
<feature type="compositionally biased region" description="Polar residues" evidence="1">
    <location>
        <begin position="219"/>
        <end position="228"/>
    </location>
</feature>
<dbReference type="Proteomes" id="UP000800040">
    <property type="component" value="Unassembled WGS sequence"/>
</dbReference>
<accession>A0A6A5K7M0</accession>
<name>A0A6A5K7M0_9PLEO</name>
<feature type="region of interest" description="Disordered" evidence="1">
    <location>
        <begin position="86"/>
        <end position="128"/>
    </location>
</feature>
<protein>
    <submittedName>
        <fullName evidence="2">Uncharacterized protein</fullName>
    </submittedName>
</protein>
<dbReference type="AlphaFoldDB" id="A0A6A5K7M0"/>
<proteinExistence type="predicted"/>
<sequence>MKRKMEDLETMMEETLTLCRTPPVPRKHPYREFYQYRKSLPSTPTETPEMEMVGPPMFHFGSQPELVPKPLFSRSKTLPPQPHPFHADIVKSPSPLFSRRNTLPPRLSRYTTAGKGSSPLKKGAQSSRPTSFAYAEFASPQIQSPDAYDFNTNKRNSFPTHVSRVATVENRPPLFSRKSARPPAPSHFAPGEPPSPIILSPITSNAGSGSTYSSPTPSLCSSDVASFNSSTPSTPATSPPSSPTFHTRPLTRNFAPSCWTVAPSSTPVYSPPRKLRRRKSPRKDTLRGLRAKESDACLQRIYDERTSAYLNGSMFSGKLLSSGLNMVLETPEEDIGRSYIK</sequence>
<gene>
    <name evidence="2" type="ORF">BDW02DRAFT_169889</name>
</gene>